<evidence type="ECO:0000256" key="2">
    <source>
        <dbReference type="ARBA" id="ARBA00022679"/>
    </source>
</evidence>
<gene>
    <name evidence="9" type="primary">NAT10_1</name>
    <name evidence="9" type="ORF">MHBO_004312</name>
</gene>
<keyword evidence="10" id="KW-1185">Reference proteome</keyword>
<reference evidence="9 10" key="1">
    <citation type="journal article" date="2024" name="BMC Biol.">
        <title>Comparative genomics of Ascetosporea gives new insight into the evolutionary basis for animal parasitism in Rhizaria.</title>
        <authorList>
            <person name="Hiltunen Thoren M."/>
            <person name="Onut-Brannstrom I."/>
            <person name="Alfjorden A."/>
            <person name="Peckova H."/>
            <person name="Swords F."/>
            <person name="Hooper C."/>
            <person name="Holzer A.S."/>
            <person name="Bass D."/>
            <person name="Burki F."/>
        </authorList>
    </citation>
    <scope>NUCLEOTIDE SEQUENCE [LARGE SCALE GENOMIC DNA]</scope>
    <source>
        <strain evidence="9">20-A016</strain>
    </source>
</reference>
<keyword evidence="6" id="KW-0012">Acyltransferase</keyword>
<dbReference type="PANTHER" id="PTHR10925:SF5">
    <property type="entry name" value="RNA CYTIDINE ACETYLTRANSFERASE"/>
    <property type="match status" value="1"/>
</dbReference>
<dbReference type="InterPro" id="IPR032672">
    <property type="entry name" value="TmcA/NAT10/Kre33"/>
</dbReference>
<dbReference type="Pfam" id="PF05127">
    <property type="entry name" value="NAT10_TcmA_helicase"/>
    <property type="match status" value="1"/>
</dbReference>
<dbReference type="InterPro" id="IPR007807">
    <property type="entry name" value="TcmA/NAT10_helicase"/>
</dbReference>
<dbReference type="InterPro" id="IPR000182">
    <property type="entry name" value="GNAT_dom"/>
</dbReference>
<dbReference type="PANTHER" id="PTHR10925">
    <property type="entry name" value="N-ACETYLTRANSFERASE 10"/>
    <property type="match status" value="1"/>
</dbReference>
<dbReference type="Proteomes" id="UP001439008">
    <property type="component" value="Unassembled WGS sequence"/>
</dbReference>
<feature type="domain" description="N-acetyltransferase" evidence="8">
    <location>
        <begin position="71"/>
        <end position="109"/>
    </location>
</feature>
<dbReference type="EMBL" id="JBDODL010003725">
    <property type="protein sequence ID" value="MES1922788.1"/>
    <property type="molecule type" value="Genomic_DNA"/>
</dbReference>
<keyword evidence="4" id="KW-0547">Nucleotide-binding</keyword>
<sequence>MPLKEITLEEPIRYSSGDGVEKWLNSLLCLDNPNYSNLTSSVPHPSKCELCLIDRDKLFSGHPAAEVFLAKIMALYSSAHYRNSPNDLQLISDVPTHRLFALINKNYDKNGFCKINKFFY</sequence>
<evidence type="ECO:0000256" key="1">
    <source>
        <dbReference type="ARBA" id="ARBA00004604"/>
    </source>
</evidence>
<dbReference type="Pfam" id="PF13718">
    <property type="entry name" value="GNAT_acetyltr_2"/>
    <property type="match status" value="1"/>
</dbReference>
<evidence type="ECO:0000256" key="6">
    <source>
        <dbReference type="ARBA" id="ARBA00023315"/>
    </source>
</evidence>
<evidence type="ECO:0000313" key="10">
    <source>
        <dbReference type="Proteomes" id="UP001439008"/>
    </source>
</evidence>
<name>A0ABV2ASZ0_9EUKA</name>
<evidence type="ECO:0000256" key="5">
    <source>
        <dbReference type="ARBA" id="ARBA00022840"/>
    </source>
</evidence>
<evidence type="ECO:0000256" key="3">
    <source>
        <dbReference type="ARBA" id="ARBA00022694"/>
    </source>
</evidence>
<dbReference type="Gene3D" id="3.40.630.30">
    <property type="match status" value="1"/>
</dbReference>
<comment type="subcellular location">
    <subcellularLocation>
        <location evidence="1">Nucleus</location>
        <location evidence="1">Nucleolus</location>
    </subcellularLocation>
</comment>
<keyword evidence="5" id="KW-0067">ATP-binding</keyword>
<protein>
    <submittedName>
        <fullName evidence="9">N-acetyltransferase 10</fullName>
    </submittedName>
</protein>
<keyword evidence="2" id="KW-0808">Transferase</keyword>
<feature type="domain" description="TcmA/NAT10 helicase" evidence="7">
    <location>
        <begin position="3"/>
        <end position="31"/>
    </location>
</feature>
<evidence type="ECO:0000313" key="9">
    <source>
        <dbReference type="EMBL" id="MES1922788.1"/>
    </source>
</evidence>
<accession>A0ABV2ASZ0</accession>
<evidence type="ECO:0000259" key="7">
    <source>
        <dbReference type="Pfam" id="PF05127"/>
    </source>
</evidence>
<comment type="caution">
    <text evidence="9">The sequence shown here is derived from an EMBL/GenBank/DDBJ whole genome shotgun (WGS) entry which is preliminary data.</text>
</comment>
<keyword evidence="3" id="KW-0819">tRNA processing</keyword>
<evidence type="ECO:0000259" key="8">
    <source>
        <dbReference type="Pfam" id="PF13718"/>
    </source>
</evidence>
<proteinExistence type="predicted"/>
<evidence type="ECO:0000256" key="4">
    <source>
        <dbReference type="ARBA" id="ARBA00022741"/>
    </source>
</evidence>
<organism evidence="9 10">
    <name type="scientific">Bonamia ostreae</name>
    <dbReference type="NCBI Taxonomy" id="126728"/>
    <lineage>
        <taxon>Eukaryota</taxon>
        <taxon>Sar</taxon>
        <taxon>Rhizaria</taxon>
        <taxon>Endomyxa</taxon>
        <taxon>Ascetosporea</taxon>
        <taxon>Haplosporida</taxon>
        <taxon>Bonamia</taxon>
    </lineage>
</organism>